<dbReference type="Proteomes" id="UP000324800">
    <property type="component" value="Unassembled WGS sequence"/>
</dbReference>
<sequence>MTLDAINSLQEKSLDAHIGIIIPPGIENFDTIKNRILQSIIQRENIHFVEGQKHFDNWNPTQHKLDMQLFAGQFNPVIWLDSDIFVLKDLLQSAKIFAQSGKWMALLRDHVNNDPAFLSRWEDGAERCFVPQACYMIFRSDIIKEFFNLWESIWREWIYPSPFFSHPDPAPHFPGSAFCIEQYALAQALRRFIGV</sequence>
<name>A0A5J4WZ87_9EUKA</name>
<evidence type="ECO:0000313" key="2">
    <source>
        <dbReference type="Proteomes" id="UP000324800"/>
    </source>
</evidence>
<comment type="caution">
    <text evidence="1">The sequence shown here is derived from an EMBL/GenBank/DDBJ whole genome shotgun (WGS) entry which is preliminary data.</text>
</comment>
<dbReference type="EMBL" id="SNRW01000707">
    <property type="protein sequence ID" value="KAA6399655.1"/>
    <property type="molecule type" value="Genomic_DNA"/>
</dbReference>
<dbReference type="OrthoDB" id="6359816at2759"/>
<proteinExistence type="predicted"/>
<protein>
    <recommendedName>
        <fullName evidence="3">Nucleotide-diphospho-sugar transferase domain-containing protein</fullName>
    </recommendedName>
</protein>
<evidence type="ECO:0000313" key="1">
    <source>
        <dbReference type="EMBL" id="KAA6399655.1"/>
    </source>
</evidence>
<accession>A0A5J4WZ87</accession>
<gene>
    <name evidence="1" type="ORF">EZS28_004818</name>
</gene>
<reference evidence="1 2" key="1">
    <citation type="submission" date="2019-03" db="EMBL/GenBank/DDBJ databases">
        <title>Single cell metagenomics reveals metabolic interactions within the superorganism composed of flagellate Streblomastix strix and complex community of Bacteroidetes bacteria on its surface.</title>
        <authorList>
            <person name="Treitli S.C."/>
            <person name="Kolisko M."/>
            <person name="Husnik F."/>
            <person name="Keeling P."/>
            <person name="Hampl V."/>
        </authorList>
    </citation>
    <scope>NUCLEOTIDE SEQUENCE [LARGE SCALE GENOMIC DNA]</scope>
    <source>
        <strain evidence="1">ST1C</strain>
    </source>
</reference>
<dbReference type="AlphaFoldDB" id="A0A5J4WZ87"/>
<evidence type="ECO:0008006" key="3">
    <source>
        <dbReference type="Google" id="ProtNLM"/>
    </source>
</evidence>
<dbReference type="InterPro" id="IPR029044">
    <property type="entry name" value="Nucleotide-diphossugar_trans"/>
</dbReference>
<organism evidence="1 2">
    <name type="scientific">Streblomastix strix</name>
    <dbReference type="NCBI Taxonomy" id="222440"/>
    <lineage>
        <taxon>Eukaryota</taxon>
        <taxon>Metamonada</taxon>
        <taxon>Preaxostyla</taxon>
        <taxon>Oxymonadida</taxon>
        <taxon>Streblomastigidae</taxon>
        <taxon>Streblomastix</taxon>
    </lineage>
</organism>
<dbReference type="SUPFAM" id="SSF53448">
    <property type="entry name" value="Nucleotide-diphospho-sugar transferases"/>
    <property type="match status" value="1"/>
</dbReference>